<dbReference type="InterPro" id="IPR006059">
    <property type="entry name" value="SBP"/>
</dbReference>
<keyword evidence="1" id="KW-1003">Cell membrane</keyword>
<dbReference type="Gene3D" id="3.40.190.10">
    <property type="entry name" value="Periplasmic binding protein-like II"/>
    <property type="match status" value="1"/>
</dbReference>
<proteinExistence type="predicted"/>
<protein>
    <recommendedName>
        <fullName evidence="7">Sugar ABC transporter substrate-binding protein</fullName>
    </recommendedName>
</protein>
<accession>A0A644Y991</accession>
<dbReference type="Pfam" id="PF01547">
    <property type="entry name" value="SBP_bac_1"/>
    <property type="match status" value="1"/>
</dbReference>
<dbReference type="SUPFAM" id="SSF53850">
    <property type="entry name" value="Periplasmic binding protein-like II"/>
    <property type="match status" value="1"/>
</dbReference>
<dbReference type="InterPro" id="IPR050490">
    <property type="entry name" value="Bact_solute-bd_prot1"/>
</dbReference>
<dbReference type="PANTHER" id="PTHR43649">
    <property type="entry name" value="ARABINOSE-BINDING PROTEIN-RELATED"/>
    <property type="match status" value="1"/>
</dbReference>
<evidence type="ECO:0000256" key="3">
    <source>
        <dbReference type="ARBA" id="ARBA00023136"/>
    </source>
</evidence>
<name>A0A644Y991_9ZZZZ</name>
<dbReference type="EMBL" id="VSSQ01004328">
    <property type="protein sequence ID" value="MPM24727.1"/>
    <property type="molecule type" value="Genomic_DNA"/>
</dbReference>
<comment type="caution">
    <text evidence="6">The sequence shown here is derived from an EMBL/GenBank/DDBJ whole genome shotgun (WGS) entry which is preliminary data.</text>
</comment>
<evidence type="ECO:0000256" key="5">
    <source>
        <dbReference type="ARBA" id="ARBA00023288"/>
    </source>
</evidence>
<gene>
    <name evidence="6" type="ORF">SDC9_71212</name>
</gene>
<sequence>MAEIVRIRQLLLLFVVPLLIVVVVFAIGVGVYRQKTVVIELSLYSGNSWGVPQNFAYAIYDKAVELFEQQYADKGYRIKLRTGMMYKDYSEWFAQQVLKGKEPDLFLIIEEDFTTFAAIGLLEKLDAYIEKSDLSEHDFFSNALEAGQYQGSQYALPIGIVPSFLIYNIDLLDSLGLSIDLDNWTWEQFYTLCSQITADLDGDGELDRFGVEGYDWHQAFYTNDRALFNEKSSQAGFTPQHMAEMIEFLKKMHALNQGVVVRDGMFEEGIVGFKTFNLSEFRVYGSYPYRILRYSDFDWKAIPFPHGPHGSSKSKLYTVQLGMSSRSRHKNVAFEFLRFISSDQEFQYQIWEYSNMLPVNREAFDRIYHSGIMQRDGMRPLDREFIESVIADSYIDPDFKKYPVIDDYITQRIFKIIAQDEDIPTGIVDLRQLINDLLLENTSVQSVNR</sequence>
<evidence type="ECO:0000313" key="6">
    <source>
        <dbReference type="EMBL" id="MPM24727.1"/>
    </source>
</evidence>
<dbReference type="AlphaFoldDB" id="A0A644Y991"/>
<evidence type="ECO:0008006" key="7">
    <source>
        <dbReference type="Google" id="ProtNLM"/>
    </source>
</evidence>
<evidence type="ECO:0000256" key="1">
    <source>
        <dbReference type="ARBA" id="ARBA00022475"/>
    </source>
</evidence>
<reference evidence="6" key="1">
    <citation type="submission" date="2019-08" db="EMBL/GenBank/DDBJ databases">
        <authorList>
            <person name="Kucharzyk K."/>
            <person name="Murdoch R.W."/>
            <person name="Higgins S."/>
            <person name="Loffler F."/>
        </authorList>
    </citation>
    <scope>NUCLEOTIDE SEQUENCE</scope>
</reference>
<keyword evidence="4" id="KW-0564">Palmitate</keyword>
<evidence type="ECO:0000256" key="4">
    <source>
        <dbReference type="ARBA" id="ARBA00023139"/>
    </source>
</evidence>
<organism evidence="6">
    <name type="scientific">bioreactor metagenome</name>
    <dbReference type="NCBI Taxonomy" id="1076179"/>
    <lineage>
        <taxon>unclassified sequences</taxon>
        <taxon>metagenomes</taxon>
        <taxon>ecological metagenomes</taxon>
    </lineage>
</organism>
<keyword evidence="5" id="KW-0449">Lipoprotein</keyword>
<keyword evidence="2" id="KW-0732">Signal</keyword>
<evidence type="ECO:0000256" key="2">
    <source>
        <dbReference type="ARBA" id="ARBA00022729"/>
    </source>
</evidence>
<keyword evidence="3" id="KW-0472">Membrane</keyword>
<dbReference type="PANTHER" id="PTHR43649:SF33">
    <property type="entry name" value="POLYGALACTURONAN_RHAMNOGALACTURONAN-BINDING PROTEIN YTCQ"/>
    <property type="match status" value="1"/>
</dbReference>